<feature type="region of interest" description="Disordered" evidence="4">
    <location>
        <begin position="642"/>
        <end position="662"/>
    </location>
</feature>
<evidence type="ECO:0000256" key="1">
    <source>
        <dbReference type="ARBA" id="ARBA00022741"/>
    </source>
</evidence>
<feature type="region of interest" description="Disordered" evidence="4">
    <location>
        <begin position="94"/>
        <end position="136"/>
    </location>
</feature>
<keyword evidence="8" id="KW-1185">Reference proteome</keyword>
<evidence type="ECO:0000313" key="8">
    <source>
        <dbReference type="Proteomes" id="UP000324104"/>
    </source>
</evidence>
<evidence type="ECO:0000313" key="7">
    <source>
        <dbReference type="EMBL" id="TYT61202.1"/>
    </source>
</evidence>
<feature type="transmembrane region" description="Helical" evidence="5">
    <location>
        <begin position="20"/>
        <end position="39"/>
    </location>
</feature>
<keyword evidence="5" id="KW-0472">Membrane</keyword>
<dbReference type="EMBL" id="VTAW01000021">
    <property type="protein sequence ID" value="TYT61202.1"/>
    <property type="molecule type" value="Genomic_DNA"/>
</dbReference>
<dbReference type="RefSeq" id="WP_149082287.1">
    <property type="nucleotide sequence ID" value="NZ_VTAW01000021.1"/>
</dbReference>
<feature type="transmembrane region" description="Helical" evidence="5">
    <location>
        <begin position="51"/>
        <end position="67"/>
    </location>
</feature>
<protein>
    <submittedName>
        <fullName evidence="7">AAA family ATPase</fullName>
    </submittedName>
</protein>
<dbReference type="GO" id="GO:0005524">
    <property type="term" value="F:ATP binding"/>
    <property type="evidence" value="ECO:0007669"/>
    <property type="project" value="UniProtKB-KW"/>
</dbReference>
<feature type="domain" description="AAA+ ATPase" evidence="6">
    <location>
        <begin position="167"/>
        <end position="302"/>
    </location>
</feature>
<evidence type="ECO:0000256" key="4">
    <source>
        <dbReference type="SAM" id="MobiDB-lite"/>
    </source>
</evidence>
<dbReference type="PANTHER" id="PTHR23077">
    <property type="entry name" value="AAA-FAMILY ATPASE"/>
    <property type="match status" value="1"/>
</dbReference>
<keyword evidence="5" id="KW-1133">Transmembrane helix</keyword>
<dbReference type="PANTHER" id="PTHR23077:SF171">
    <property type="entry name" value="NUCLEAR VALOSIN-CONTAINING PROTEIN-LIKE"/>
    <property type="match status" value="1"/>
</dbReference>
<comment type="caution">
    <text evidence="7">The sequence shown here is derived from an EMBL/GenBank/DDBJ whole genome shotgun (WGS) entry which is preliminary data.</text>
</comment>
<evidence type="ECO:0000256" key="2">
    <source>
        <dbReference type="ARBA" id="ARBA00022840"/>
    </source>
</evidence>
<dbReference type="Gene3D" id="3.40.50.300">
    <property type="entry name" value="P-loop containing nucleotide triphosphate hydrolases"/>
    <property type="match status" value="2"/>
</dbReference>
<dbReference type="SMART" id="SM00382">
    <property type="entry name" value="AAA"/>
    <property type="match status" value="2"/>
</dbReference>
<dbReference type="InterPro" id="IPR027417">
    <property type="entry name" value="P-loop_NTPase"/>
</dbReference>
<dbReference type="InterPro" id="IPR003960">
    <property type="entry name" value="ATPase_AAA_CS"/>
</dbReference>
<accession>A0A5D5AN93</accession>
<dbReference type="InterPro" id="IPR050168">
    <property type="entry name" value="AAA_ATPase_domain"/>
</dbReference>
<dbReference type="Proteomes" id="UP000324104">
    <property type="component" value="Unassembled WGS sequence"/>
</dbReference>
<evidence type="ECO:0000256" key="5">
    <source>
        <dbReference type="SAM" id="Phobius"/>
    </source>
</evidence>
<name>A0A5D5AN93_9EURY</name>
<proteinExistence type="predicted"/>
<dbReference type="CDD" id="cd19481">
    <property type="entry name" value="RecA-like_protease"/>
    <property type="match status" value="1"/>
</dbReference>
<dbReference type="InterPro" id="IPR003959">
    <property type="entry name" value="ATPase_AAA_core"/>
</dbReference>
<keyword evidence="1" id="KW-0547">Nucleotide-binding</keyword>
<dbReference type="SUPFAM" id="SSF52540">
    <property type="entry name" value="P-loop containing nucleoside triphosphate hydrolases"/>
    <property type="match status" value="2"/>
</dbReference>
<dbReference type="GO" id="GO:0016887">
    <property type="term" value="F:ATP hydrolysis activity"/>
    <property type="evidence" value="ECO:0007669"/>
    <property type="project" value="InterPro"/>
</dbReference>
<gene>
    <name evidence="7" type="ORF">FYC77_14880</name>
</gene>
<dbReference type="InterPro" id="IPR003593">
    <property type="entry name" value="AAA+_ATPase"/>
</dbReference>
<organism evidence="7 8">
    <name type="scientific">Natrialba swarupiae</name>
    <dbReference type="NCBI Taxonomy" id="2448032"/>
    <lineage>
        <taxon>Archaea</taxon>
        <taxon>Methanobacteriati</taxon>
        <taxon>Methanobacteriota</taxon>
        <taxon>Stenosarchaea group</taxon>
        <taxon>Halobacteria</taxon>
        <taxon>Halobacteriales</taxon>
        <taxon>Natrialbaceae</taxon>
        <taxon>Natrialba</taxon>
    </lineage>
</organism>
<keyword evidence="2" id="KW-0067">ATP-binding</keyword>
<evidence type="ECO:0000256" key="3">
    <source>
        <dbReference type="ARBA" id="ARBA00023054"/>
    </source>
</evidence>
<evidence type="ECO:0000259" key="6">
    <source>
        <dbReference type="SMART" id="SM00382"/>
    </source>
</evidence>
<feature type="domain" description="AAA+ ATPase" evidence="6">
    <location>
        <begin position="434"/>
        <end position="566"/>
    </location>
</feature>
<dbReference type="FunFam" id="3.40.50.300:FF:001025">
    <property type="entry name" value="ATPase family, AAA domain-containing 2B"/>
    <property type="match status" value="1"/>
</dbReference>
<dbReference type="AlphaFoldDB" id="A0A5D5AN93"/>
<reference evidence="7 8" key="1">
    <citation type="submission" date="2019-08" db="EMBL/GenBank/DDBJ databases">
        <title>Archaea genome.</title>
        <authorList>
            <person name="Kajale S."/>
            <person name="Shouche Y."/>
            <person name="Deshpande N."/>
            <person name="Sharma A."/>
        </authorList>
    </citation>
    <scope>NUCLEOTIDE SEQUENCE [LARGE SCALE GENOMIC DNA]</scope>
    <source>
        <strain evidence="7 8">ESP3B_9</strain>
    </source>
</reference>
<dbReference type="Pfam" id="PF00004">
    <property type="entry name" value="AAA"/>
    <property type="match status" value="2"/>
</dbReference>
<dbReference type="PROSITE" id="PS00674">
    <property type="entry name" value="AAA"/>
    <property type="match status" value="1"/>
</dbReference>
<dbReference type="Gene3D" id="1.10.8.60">
    <property type="match status" value="2"/>
</dbReference>
<keyword evidence="3" id="KW-0175">Coiled coil</keyword>
<keyword evidence="5" id="KW-0812">Transmembrane</keyword>
<sequence>MINLPAAAQIGPSSPLVPSAGTFLVFVLAFGALAIALRTVSWMAAVQLDRLVLAVTYVVGVLGYALTSDPALIFAPPTATLGWMLVGRYVGDSPRTPRQSGGDGPVRQPRGGDGNDTGLEADQLDTEPPGHDFSDVGGMDELTDTLHDRVIDPLTRKQVYDRYGIGAVNGVLFYGPPGCGKTFVASALAAETGYNYVEVSPTDVTSKYVGEAADNVATVFEAARESEPCLVFIDEIDAIASDRSGRMAVSEQQMVNQLLTELESQHDSEIVVFAATNYLEDVDDAILRSGRFDERIEVPPPDRQARLEILRLELADAPVSETVSLEAIADATAGYASSDVSLLATVAIRHAIADESPVEQSHLQQAVDETDTSIPNWLDRYEDRFDEDLGRWSSDDPVAFDDLAGMDDLVAELERRVLQPVRYRDGYERYDVDPVDGALLYGPPDAGKSSLARSIAAELGRPIVEVSPDRFHRESVDDPADRVAELVEDARSTAPSVLVLDDVDELAPESGGSRATARVAARLESLLPTLEEDVFVVATARAIERVDVDVLHAGAFDERLEVPPPTGETRVAILTDGLPDRFVAETVDVDAVAEATDGFSIRDVRYLAGRVARDALREETRITTDGIVETADEIEATLEEWRGSRTGGLTPEAVPDGSGRGR</sequence>